<dbReference type="InterPro" id="IPR019826">
    <property type="entry name" value="Carboxylesterase_B_AS"/>
</dbReference>
<feature type="domain" description="Carboxylesterase type B" evidence="4">
    <location>
        <begin position="409"/>
        <end position="523"/>
    </location>
</feature>
<dbReference type="InterPro" id="IPR002018">
    <property type="entry name" value="CarbesteraseB"/>
</dbReference>
<keyword evidence="2 3" id="KW-0378">Hydrolase</keyword>
<dbReference type="InterPro" id="IPR019819">
    <property type="entry name" value="Carboxylesterase_B_CS"/>
</dbReference>
<feature type="domain" description="Carboxylesterase type B" evidence="4">
    <location>
        <begin position="57"/>
        <end position="381"/>
    </location>
</feature>
<reference evidence="6" key="1">
    <citation type="submission" date="2018-05" db="EMBL/GenBank/DDBJ databases">
        <authorList>
            <person name="Liu B.-T."/>
        </authorList>
    </citation>
    <scope>NUCLEOTIDE SEQUENCE [LARGE SCALE GENOMIC DNA]</scope>
    <source>
        <strain evidence="6">WD6-1</strain>
    </source>
</reference>
<evidence type="ECO:0000313" key="5">
    <source>
        <dbReference type="EMBL" id="PWE17796.1"/>
    </source>
</evidence>
<organism evidence="5 6">
    <name type="scientific">Marinicauda salina</name>
    <dbReference type="NCBI Taxonomy" id="2135793"/>
    <lineage>
        <taxon>Bacteria</taxon>
        <taxon>Pseudomonadati</taxon>
        <taxon>Pseudomonadota</taxon>
        <taxon>Alphaproteobacteria</taxon>
        <taxon>Maricaulales</taxon>
        <taxon>Maricaulaceae</taxon>
        <taxon>Marinicauda</taxon>
    </lineage>
</organism>
<dbReference type="Pfam" id="PF00135">
    <property type="entry name" value="COesterase"/>
    <property type="match status" value="2"/>
</dbReference>
<comment type="caution">
    <text evidence="5">The sequence shown here is derived from an EMBL/GenBank/DDBJ whole genome shotgun (WGS) entry which is preliminary data.</text>
</comment>
<dbReference type="PANTHER" id="PTHR11559">
    <property type="entry name" value="CARBOXYLESTERASE"/>
    <property type="match status" value="1"/>
</dbReference>
<evidence type="ECO:0000313" key="6">
    <source>
        <dbReference type="Proteomes" id="UP000245168"/>
    </source>
</evidence>
<keyword evidence="6" id="KW-1185">Reference proteome</keyword>
<dbReference type="PROSITE" id="PS00122">
    <property type="entry name" value="CARBOXYLESTERASE_B_1"/>
    <property type="match status" value="1"/>
</dbReference>
<accession>A0A2U2BUT4</accession>
<dbReference type="InterPro" id="IPR050309">
    <property type="entry name" value="Type-B_Carboxylest/Lipase"/>
</dbReference>
<sequence>MRRRARRHRGGKPARLRDRRYWWSGRLNGRAALFAIISGFLGAVGCSAADEAADRGPVVEIEAGDLEGVAIDDLSRGAVFRGVPFAAPPTGDNRWRAPQPATSWTGVRPAAEFAPACMQGSHIVDWYRGVAGAFGADPGLVDYPNGVSEDCLYLNVWTPDLEPDAPAPVMVWIHGGSYRGGWSYEPNYRGSALAAEGVVVVSIAYRLGAFGYLAPPGDSYPEGRNFGLLDQIAALEWVQANVAAFGGDPDRVTVFGESAGASSVGTLMTTPAAEGLFHRAISQSGGFEFVEPHDADTADAAFAALAQALPDADPRAVSADAILEASEDVLGDHDFGPVVDGTSLPRHQAEAVATGALATVPLMIGTNRDEWFMYIDEDSAEATLADYRRRIGGEIDIDALVAADGMRGAVDRLETARQMRCPGYRLARRITELGESSYVYLFTRVRPGDEAAAFGAYHGAEIPYVFGTHDAWLPTGERDVVLGDAMRALWVSFAASGEADAGSAPTWPEFGRTGRVLELGDEIDVIAPFDQEICRALRNASDAGADGSR</sequence>
<evidence type="ECO:0000256" key="3">
    <source>
        <dbReference type="RuleBase" id="RU361235"/>
    </source>
</evidence>
<evidence type="ECO:0000256" key="2">
    <source>
        <dbReference type="ARBA" id="ARBA00022801"/>
    </source>
</evidence>
<evidence type="ECO:0000259" key="4">
    <source>
        <dbReference type="Pfam" id="PF00135"/>
    </source>
</evidence>
<dbReference type="PROSITE" id="PS00941">
    <property type="entry name" value="CARBOXYLESTERASE_B_2"/>
    <property type="match status" value="1"/>
</dbReference>
<evidence type="ECO:0000256" key="1">
    <source>
        <dbReference type="ARBA" id="ARBA00005964"/>
    </source>
</evidence>
<dbReference type="AlphaFoldDB" id="A0A2U2BUT4"/>
<protein>
    <recommendedName>
        <fullName evidence="3">Carboxylic ester hydrolase</fullName>
        <ecNumber evidence="3">3.1.1.-</ecNumber>
    </recommendedName>
</protein>
<dbReference type="GO" id="GO:0016787">
    <property type="term" value="F:hydrolase activity"/>
    <property type="evidence" value="ECO:0007669"/>
    <property type="project" value="UniProtKB-KW"/>
</dbReference>
<proteinExistence type="inferred from homology"/>
<dbReference type="EC" id="3.1.1.-" evidence="3"/>
<dbReference type="Gene3D" id="3.40.50.1820">
    <property type="entry name" value="alpha/beta hydrolase"/>
    <property type="match status" value="1"/>
</dbReference>
<dbReference type="SUPFAM" id="SSF53474">
    <property type="entry name" value="alpha/beta-Hydrolases"/>
    <property type="match status" value="1"/>
</dbReference>
<name>A0A2U2BUT4_9PROT</name>
<dbReference type="EMBL" id="QEXV01000003">
    <property type="protein sequence ID" value="PWE17796.1"/>
    <property type="molecule type" value="Genomic_DNA"/>
</dbReference>
<gene>
    <name evidence="5" type="ORF">DDZ18_09090</name>
</gene>
<comment type="similarity">
    <text evidence="1 3">Belongs to the type-B carboxylesterase/lipase family.</text>
</comment>
<dbReference type="InterPro" id="IPR029058">
    <property type="entry name" value="AB_hydrolase_fold"/>
</dbReference>
<dbReference type="Proteomes" id="UP000245168">
    <property type="component" value="Unassembled WGS sequence"/>
</dbReference>